<organism evidence="3 4">
    <name type="scientific">Stomoxys calcitrans</name>
    <name type="common">Stable fly</name>
    <name type="synonym">Conops calcitrans</name>
    <dbReference type="NCBI Taxonomy" id="35570"/>
    <lineage>
        <taxon>Eukaryota</taxon>
        <taxon>Metazoa</taxon>
        <taxon>Ecdysozoa</taxon>
        <taxon>Arthropoda</taxon>
        <taxon>Hexapoda</taxon>
        <taxon>Insecta</taxon>
        <taxon>Pterygota</taxon>
        <taxon>Neoptera</taxon>
        <taxon>Endopterygota</taxon>
        <taxon>Diptera</taxon>
        <taxon>Brachycera</taxon>
        <taxon>Muscomorpha</taxon>
        <taxon>Muscoidea</taxon>
        <taxon>Muscidae</taxon>
        <taxon>Stomoxys</taxon>
    </lineage>
</organism>
<feature type="region of interest" description="Disordered" evidence="1">
    <location>
        <begin position="60"/>
        <end position="79"/>
    </location>
</feature>
<evidence type="ECO:0000313" key="4">
    <source>
        <dbReference type="Proteomes" id="UP000095300"/>
    </source>
</evidence>
<evidence type="ECO:0000256" key="2">
    <source>
        <dbReference type="SAM" id="SignalP"/>
    </source>
</evidence>
<dbReference type="Proteomes" id="UP000095300">
    <property type="component" value="Unassembled WGS sequence"/>
</dbReference>
<proteinExistence type="predicted"/>
<protein>
    <recommendedName>
        <fullName evidence="5">Secreted protein</fullName>
    </recommendedName>
</protein>
<feature type="chain" id="PRO_5009326709" description="Secreted protein" evidence="2">
    <location>
        <begin position="30"/>
        <end position="79"/>
    </location>
</feature>
<evidence type="ECO:0008006" key="5">
    <source>
        <dbReference type="Google" id="ProtNLM"/>
    </source>
</evidence>
<name>A0A1I8PFW6_STOCA</name>
<feature type="compositionally biased region" description="Basic and acidic residues" evidence="1">
    <location>
        <begin position="67"/>
        <end position="79"/>
    </location>
</feature>
<dbReference type="AlphaFoldDB" id="A0A1I8PFW6"/>
<reference evidence="3" key="1">
    <citation type="submission" date="2020-05" db="UniProtKB">
        <authorList>
            <consortium name="EnsemblMetazoa"/>
        </authorList>
    </citation>
    <scope>IDENTIFICATION</scope>
    <source>
        <strain evidence="3">USDA</strain>
    </source>
</reference>
<evidence type="ECO:0000256" key="1">
    <source>
        <dbReference type="SAM" id="MobiDB-lite"/>
    </source>
</evidence>
<gene>
    <name evidence="3" type="primary">106083422</name>
</gene>
<keyword evidence="4" id="KW-1185">Reference proteome</keyword>
<dbReference type="VEuPathDB" id="VectorBase:SCAU007700"/>
<sequence>MFGQVVFKSFFALLIAVLAITLFVRQADCKPQIEHGSVNGPSGRFQRTVDMAVPPTTHPVVVPEFTPVHEDNGEPPRQG</sequence>
<dbReference type="EnsemblMetazoa" id="SCAU007700-RA">
    <property type="protein sequence ID" value="SCAU007700-PA"/>
    <property type="gene ID" value="SCAU007700"/>
</dbReference>
<feature type="signal peptide" evidence="2">
    <location>
        <begin position="1"/>
        <end position="29"/>
    </location>
</feature>
<accession>A0A1I8PFW6</accession>
<evidence type="ECO:0000313" key="3">
    <source>
        <dbReference type="EnsemblMetazoa" id="SCAU007700-PA"/>
    </source>
</evidence>
<keyword evidence="2" id="KW-0732">Signal</keyword>